<name>A0A917T561_9ACTN</name>
<organism evidence="1 2">
    <name type="scientific">Dactylosporangium sucinum</name>
    <dbReference type="NCBI Taxonomy" id="1424081"/>
    <lineage>
        <taxon>Bacteria</taxon>
        <taxon>Bacillati</taxon>
        <taxon>Actinomycetota</taxon>
        <taxon>Actinomycetes</taxon>
        <taxon>Micromonosporales</taxon>
        <taxon>Micromonosporaceae</taxon>
        <taxon>Dactylosporangium</taxon>
    </lineage>
</organism>
<comment type="caution">
    <text evidence="1">The sequence shown here is derived from an EMBL/GenBank/DDBJ whole genome shotgun (WGS) entry which is preliminary data.</text>
</comment>
<protein>
    <submittedName>
        <fullName evidence="1">Uncharacterized protein</fullName>
    </submittedName>
</protein>
<evidence type="ECO:0000313" key="2">
    <source>
        <dbReference type="Proteomes" id="UP000642070"/>
    </source>
</evidence>
<proteinExistence type="predicted"/>
<reference evidence="1" key="1">
    <citation type="journal article" date="2014" name="Int. J. Syst. Evol. Microbiol.">
        <title>Complete genome sequence of Corynebacterium casei LMG S-19264T (=DSM 44701T), isolated from a smear-ripened cheese.</title>
        <authorList>
            <consortium name="US DOE Joint Genome Institute (JGI-PGF)"/>
            <person name="Walter F."/>
            <person name="Albersmeier A."/>
            <person name="Kalinowski J."/>
            <person name="Ruckert C."/>
        </authorList>
    </citation>
    <scope>NUCLEOTIDE SEQUENCE</scope>
    <source>
        <strain evidence="1">JCM 19831</strain>
    </source>
</reference>
<dbReference type="InterPro" id="IPR027417">
    <property type="entry name" value="P-loop_NTPase"/>
</dbReference>
<gene>
    <name evidence="1" type="ORF">GCM10007977_010900</name>
</gene>
<dbReference type="AlphaFoldDB" id="A0A917T561"/>
<dbReference type="Proteomes" id="UP000642070">
    <property type="component" value="Unassembled WGS sequence"/>
</dbReference>
<evidence type="ECO:0000313" key="1">
    <source>
        <dbReference type="EMBL" id="GGM11553.1"/>
    </source>
</evidence>
<reference evidence="1" key="2">
    <citation type="submission" date="2020-09" db="EMBL/GenBank/DDBJ databases">
        <authorList>
            <person name="Sun Q."/>
            <person name="Ohkuma M."/>
        </authorList>
    </citation>
    <scope>NUCLEOTIDE SEQUENCE</scope>
    <source>
        <strain evidence="1">JCM 19831</strain>
    </source>
</reference>
<dbReference type="RefSeq" id="WP_229834238.1">
    <property type="nucleotide sequence ID" value="NZ_BMPI01000004.1"/>
</dbReference>
<dbReference type="EMBL" id="BMPI01000004">
    <property type="protein sequence ID" value="GGM11553.1"/>
    <property type="molecule type" value="Genomic_DNA"/>
</dbReference>
<sequence>MNPVSTALTLLDDPSPRRTMWERGVPVAEREHVAALLHHRWLPGEAFTVRDLDRLVFRVSLVARNDDLARLASATGTDATLFAEYAAELGCLDRPREFPSDHARFMYFRTPGRDPSYAAYDDTRFTVTVMSGLPGAGKDHWIAAHRPDVPVVSLDALREELGVAPTGDQGPVVAAANARAKELLRAGTPFVWNATNVSRQIRSRCLGMIGDYGARVEIVAMEAPPELLRRRNRARPSPVPDGVITRLAGRWEPPDLTEAHSVSFVVNS</sequence>
<keyword evidence="2" id="KW-1185">Reference proteome</keyword>
<dbReference type="Pfam" id="PF13671">
    <property type="entry name" value="AAA_33"/>
    <property type="match status" value="1"/>
</dbReference>
<dbReference type="Gene3D" id="3.40.50.300">
    <property type="entry name" value="P-loop containing nucleotide triphosphate hydrolases"/>
    <property type="match status" value="1"/>
</dbReference>
<dbReference type="SUPFAM" id="SSF52540">
    <property type="entry name" value="P-loop containing nucleoside triphosphate hydrolases"/>
    <property type="match status" value="1"/>
</dbReference>
<accession>A0A917T561</accession>